<sequence>MNLLELDFERAKAKHILFKTRLRSMLYGIDIDETAVTDYKECEVGEWIYGYALEKYGYIPEMHDLEKVHHEIHDCANELIALYKNGEVEKAREGLMMMEQIAGNLTTLLSVIEIKVKSGTKDQNEEEISDQLTVNYKELLQLQETLLALDAHVKKEIENAAKAKKEGNNSEIKFRNTMKQAPVGMVILRGRELIVEMANDTYLEIVDKREDEFVGKSLFDSLPEVKDRVNPILQGILTSGIPYYGNEFEVILLRSGRKETCYFNFVYQPLLETDGSISGIIVVATEVTQQIKAKNALQQSENRFRNLVSQSQFAKAIFEGEDMLISIANEAMLKDLWKRELKEVQGKKLLEVFPELTDQKFPQILKDVYFNGITHKENEALAIIETPEGRKTYYLDFQCAPIHEVDGSVCGVMVSVNNVTEKVEARQQINDAAERLSLATEGTQLATWDLNLQTRQIVYSSRLSQLFGQPEAKIMTHWDMRDQVFAEDVERVEQAYKTAFKTGIYYYEARIVHPDNSLHWMRTQGKVMFDNNGKPHRMLGTMMDISEQKQAEQIIEESEKRYKDLIGTLPVAVYTVDADGLVNLYNKAAVKLWGRVPELGKELWCGSHEMYTLEGDLLPHVDCPMGVAFREKRALSAEAYVKRPDGTLRHVIANPQPIHDSAGNVTGALNVLIDITDRKEAEYALRTSEGKFRTLSDSMPQFIWTADVEGNLNYFNQSTFDYSGLTYEKIEKDGWLQMVHPDDIELNIRLWSEAVRSGNEFIYEHRFRKFDGEYRWQLSRAMPQRDTDGVIQMWVGTSTDIHDSKLFIDELESKVQQRTRELTVINDELIRTNIELGQFAYVASHDLQEPLRKIQTFATRIMETEKNNLSDRGKDYFNRMQASSTRMQQLIIDLLAFSRATAMEKNFEFTDLNILLQNVKEQLQESIHQKGAVISSSTLPSLNVIVYQFEQLFTNLIANSLKFVKRGVHPEIHITAGIIAGSDLGYTEAIPENDYHYISFTDNGIGFDPQFRERIFQVFQRLHNKSAYEGTGIGLAICKKIVDNHQGIITAISNPDEGATFIVYLPVV</sequence>
<dbReference type="Pfam" id="PF08448">
    <property type="entry name" value="PAS_4"/>
    <property type="match status" value="2"/>
</dbReference>
<dbReference type="Gene3D" id="1.10.287.130">
    <property type="match status" value="1"/>
</dbReference>
<dbReference type="GO" id="GO:0000155">
    <property type="term" value="F:phosphorelay sensor kinase activity"/>
    <property type="evidence" value="ECO:0007669"/>
    <property type="project" value="InterPro"/>
</dbReference>
<dbReference type="PANTHER" id="PTHR43304:SF1">
    <property type="entry name" value="PAC DOMAIN-CONTAINING PROTEIN"/>
    <property type="match status" value="1"/>
</dbReference>
<dbReference type="Gene3D" id="2.10.70.100">
    <property type="match status" value="1"/>
</dbReference>
<evidence type="ECO:0000313" key="9">
    <source>
        <dbReference type="EMBL" id="TKT88579.1"/>
    </source>
</evidence>
<dbReference type="OrthoDB" id="9766459at2"/>
<evidence type="ECO:0000259" key="7">
    <source>
        <dbReference type="PROSITE" id="PS50112"/>
    </source>
</evidence>
<dbReference type="InterPro" id="IPR003594">
    <property type="entry name" value="HATPase_dom"/>
</dbReference>
<evidence type="ECO:0000256" key="3">
    <source>
        <dbReference type="ARBA" id="ARBA00022553"/>
    </source>
</evidence>
<feature type="domain" description="PAC" evidence="8">
    <location>
        <begin position="761"/>
        <end position="813"/>
    </location>
</feature>
<reference evidence="9 10" key="1">
    <citation type="submission" date="2019-05" db="EMBL/GenBank/DDBJ databases">
        <title>Dyadobacter AR-3-8 sp. nov., isolated from arctic soil.</title>
        <authorList>
            <person name="Chaudhary D.K."/>
        </authorList>
    </citation>
    <scope>NUCLEOTIDE SEQUENCE [LARGE SCALE GENOMIC DNA]</scope>
    <source>
        <strain evidence="9 10">AR-3-8</strain>
    </source>
</reference>
<evidence type="ECO:0000259" key="6">
    <source>
        <dbReference type="PROSITE" id="PS50109"/>
    </source>
</evidence>
<keyword evidence="5" id="KW-0418">Kinase</keyword>
<dbReference type="Gene3D" id="1.20.120.30">
    <property type="entry name" value="Aspartate receptor, ligand-binding domain"/>
    <property type="match status" value="1"/>
</dbReference>
<dbReference type="InterPro" id="IPR035965">
    <property type="entry name" value="PAS-like_dom_sf"/>
</dbReference>
<dbReference type="Gene3D" id="3.30.450.20">
    <property type="entry name" value="PAS domain"/>
    <property type="match status" value="5"/>
</dbReference>
<keyword evidence="3" id="KW-0597">Phosphoprotein</keyword>
<dbReference type="InterPro" id="IPR013656">
    <property type="entry name" value="PAS_4"/>
</dbReference>
<comment type="caution">
    <text evidence="9">The sequence shown here is derived from an EMBL/GenBank/DDBJ whole genome shotgun (WGS) entry which is preliminary data.</text>
</comment>
<evidence type="ECO:0000256" key="2">
    <source>
        <dbReference type="ARBA" id="ARBA00012438"/>
    </source>
</evidence>
<dbReference type="CDD" id="cd00130">
    <property type="entry name" value="PAS"/>
    <property type="match status" value="4"/>
</dbReference>
<dbReference type="SUPFAM" id="SSF55874">
    <property type="entry name" value="ATPase domain of HSP90 chaperone/DNA topoisomerase II/histidine kinase"/>
    <property type="match status" value="1"/>
</dbReference>
<dbReference type="InterPro" id="IPR036890">
    <property type="entry name" value="HATPase_C_sf"/>
</dbReference>
<dbReference type="InterPro" id="IPR001610">
    <property type="entry name" value="PAC"/>
</dbReference>
<dbReference type="InterPro" id="IPR052162">
    <property type="entry name" value="Sensor_kinase/Photoreceptor"/>
</dbReference>
<dbReference type="SMART" id="SM00388">
    <property type="entry name" value="HisKA"/>
    <property type="match status" value="1"/>
</dbReference>
<dbReference type="Pfam" id="PF08447">
    <property type="entry name" value="PAS_3"/>
    <property type="match status" value="2"/>
</dbReference>
<comment type="catalytic activity">
    <reaction evidence="1">
        <text>ATP + protein L-histidine = ADP + protein N-phospho-L-histidine.</text>
        <dbReference type="EC" id="2.7.13.3"/>
    </reaction>
</comment>
<dbReference type="InterPro" id="IPR013655">
    <property type="entry name" value="PAS_fold_3"/>
</dbReference>
<dbReference type="RefSeq" id="WP_137343116.1">
    <property type="nucleotide sequence ID" value="NZ_SZVO01000015.1"/>
</dbReference>
<dbReference type="SUPFAM" id="SSF55785">
    <property type="entry name" value="PYP-like sensor domain (PAS domain)"/>
    <property type="match status" value="5"/>
</dbReference>
<dbReference type="NCBIfam" id="TIGR00229">
    <property type="entry name" value="sensory_box"/>
    <property type="match status" value="3"/>
</dbReference>
<keyword evidence="10" id="KW-1185">Reference proteome</keyword>
<dbReference type="FunFam" id="3.30.450.20:FF:000099">
    <property type="entry name" value="Sensory box sensor histidine kinase"/>
    <property type="match status" value="1"/>
</dbReference>
<evidence type="ECO:0000256" key="5">
    <source>
        <dbReference type="ARBA" id="ARBA00022777"/>
    </source>
</evidence>
<dbReference type="Proteomes" id="UP000304900">
    <property type="component" value="Unassembled WGS sequence"/>
</dbReference>
<dbReference type="EMBL" id="SZVO01000015">
    <property type="protein sequence ID" value="TKT88579.1"/>
    <property type="molecule type" value="Genomic_DNA"/>
</dbReference>
<dbReference type="InterPro" id="IPR000014">
    <property type="entry name" value="PAS"/>
</dbReference>
<feature type="domain" description="PAC" evidence="8">
    <location>
        <begin position="244"/>
        <end position="299"/>
    </location>
</feature>
<dbReference type="PANTHER" id="PTHR43304">
    <property type="entry name" value="PHYTOCHROME-LIKE PROTEIN CPH1"/>
    <property type="match status" value="1"/>
</dbReference>
<feature type="domain" description="PAC" evidence="8">
    <location>
        <begin position="635"/>
        <end position="687"/>
    </location>
</feature>
<dbReference type="InterPro" id="IPR004358">
    <property type="entry name" value="Sig_transdc_His_kin-like_C"/>
</dbReference>
<gene>
    <name evidence="9" type="ORF">FDK13_26900</name>
</gene>
<dbReference type="SUPFAM" id="SSF47384">
    <property type="entry name" value="Homodimeric domain of signal transducing histidine kinase"/>
    <property type="match status" value="1"/>
</dbReference>
<feature type="domain" description="PAC" evidence="8">
    <location>
        <begin position="377"/>
        <end position="431"/>
    </location>
</feature>
<dbReference type="InterPro" id="IPR005467">
    <property type="entry name" value="His_kinase_dom"/>
</dbReference>
<dbReference type="Pfam" id="PF13682">
    <property type="entry name" value="CZB"/>
    <property type="match status" value="1"/>
</dbReference>
<dbReference type="PROSITE" id="PS50113">
    <property type="entry name" value="PAC"/>
    <property type="match status" value="5"/>
</dbReference>
<dbReference type="CDD" id="cd00082">
    <property type="entry name" value="HisKA"/>
    <property type="match status" value="1"/>
</dbReference>
<dbReference type="AlphaFoldDB" id="A0A4U6CV13"/>
<dbReference type="SMART" id="SM00086">
    <property type="entry name" value="PAC"/>
    <property type="match status" value="5"/>
</dbReference>
<dbReference type="SMART" id="SM00387">
    <property type="entry name" value="HATPase_c"/>
    <property type="match status" value="1"/>
</dbReference>
<dbReference type="InterPro" id="IPR003661">
    <property type="entry name" value="HisK_dim/P_dom"/>
</dbReference>
<organism evidence="9 10">
    <name type="scientific">Dyadobacter frigoris</name>
    <dbReference type="NCBI Taxonomy" id="2576211"/>
    <lineage>
        <taxon>Bacteria</taxon>
        <taxon>Pseudomonadati</taxon>
        <taxon>Bacteroidota</taxon>
        <taxon>Cytophagia</taxon>
        <taxon>Cytophagales</taxon>
        <taxon>Spirosomataceae</taxon>
        <taxon>Dyadobacter</taxon>
    </lineage>
</organism>
<proteinExistence type="predicted"/>
<name>A0A4U6CV13_9BACT</name>
<evidence type="ECO:0000259" key="8">
    <source>
        <dbReference type="PROSITE" id="PS50113"/>
    </source>
</evidence>
<dbReference type="EC" id="2.7.13.3" evidence="2"/>
<dbReference type="Pfam" id="PF02518">
    <property type="entry name" value="HATPase_c"/>
    <property type="match status" value="1"/>
</dbReference>
<evidence type="ECO:0000256" key="4">
    <source>
        <dbReference type="ARBA" id="ARBA00022679"/>
    </source>
</evidence>
<feature type="domain" description="PAS" evidence="7">
    <location>
        <begin position="558"/>
        <end position="598"/>
    </location>
</feature>
<evidence type="ECO:0000256" key="1">
    <source>
        <dbReference type="ARBA" id="ARBA00000085"/>
    </source>
</evidence>
<dbReference type="Pfam" id="PF00512">
    <property type="entry name" value="HisKA"/>
    <property type="match status" value="1"/>
</dbReference>
<evidence type="ECO:0000313" key="10">
    <source>
        <dbReference type="Proteomes" id="UP000304900"/>
    </source>
</evidence>
<dbReference type="PROSITE" id="PS50112">
    <property type="entry name" value="PAS"/>
    <property type="match status" value="2"/>
</dbReference>
<accession>A0A4U6CV13</accession>
<dbReference type="PRINTS" id="PR00344">
    <property type="entry name" value="BCTRLSENSOR"/>
</dbReference>
<feature type="domain" description="PAS" evidence="7">
    <location>
        <begin position="688"/>
        <end position="758"/>
    </location>
</feature>
<feature type="domain" description="PAC" evidence="8">
    <location>
        <begin position="505"/>
        <end position="557"/>
    </location>
</feature>
<keyword evidence="4" id="KW-0808">Transferase</keyword>
<dbReference type="Gene3D" id="3.30.565.10">
    <property type="entry name" value="Histidine kinase-like ATPase, C-terminal domain"/>
    <property type="match status" value="1"/>
</dbReference>
<dbReference type="InterPro" id="IPR000700">
    <property type="entry name" value="PAS-assoc_C"/>
</dbReference>
<protein>
    <recommendedName>
        <fullName evidence="2">histidine kinase</fullName>
        <ecNumber evidence="2">2.7.13.3</ecNumber>
    </recommendedName>
</protein>
<dbReference type="InterPro" id="IPR036097">
    <property type="entry name" value="HisK_dim/P_sf"/>
</dbReference>
<dbReference type="SMART" id="SM00091">
    <property type="entry name" value="PAS"/>
    <property type="match status" value="5"/>
</dbReference>
<dbReference type="Pfam" id="PF13426">
    <property type="entry name" value="PAS_9"/>
    <property type="match status" value="1"/>
</dbReference>
<dbReference type="PROSITE" id="PS50109">
    <property type="entry name" value="HIS_KIN"/>
    <property type="match status" value="1"/>
</dbReference>
<feature type="domain" description="Histidine kinase" evidence="6">
    <location>
        <begin position="842"/>
        <end position="1068"/>
    </location>
</feature>
<dbReference type="InterPro" id="IPR025991">
    <property type="entry name" value="Chemoreceptor_zinc-bind_dom"/>
</dbReference>